<name>A0A1B7N4S1_9AGAM</name>
<protein>
    <recommendedName>
        <fullName evidence="4">MYND-type domain-containing protein</fullName>
    </recommendedName>
</protein>
<dbReference type="Gene3D" id="6.10.140.2220">
    <property type="match status" value="1"/>
</dbReference>
<dbReference type="AlphaFoldDB" id="A0A1B7N4S1"/>
<sequence length="75" mass="8352">MSHSELDNSSCATADASEYLKDKQTTLLRVHCSQCQTPLEKPMKCSKCKSVWYCSKEVRCAPVGLCKTDVACLFD</sequence>
<evidence type="ECO:0000256" key="3">
    <source>
        <dbReference type="ARBA" id="ARBA00022833"/>
    </source>
</evidence>
<accession>A0A1B7N4S1</accession>
<proteinExistence type="predicted"/>
<dbReference type="Proteomes" id="UP000092154">
    <property type="component" value="Unassembled WGS sequence"/>
</dbReference>
<dbReference type="GO" id="GO:0008270">
    <property type="term" value="F:zinc ion binding"/>
    <property type="evidence" value="ECO:0007669"/>
    <property type="project" value="UniProtKB-KW"/>
</dbReference>
<evidence type="ECO:0000256" key="2">
    <source>
        <dbReference type="ARBA" id="ARBA00022771"/>
    </source>
</evidence>
<dbReference type="SUPFAM" id="SSF144232">
    <property type="entry name" value="HIT/MYND zinc finger-like"/>
    <property type="match status" value="1"/>
</dbReference>
<keyword evidence="1" id="KW-0479">Metal-binding</keyword>
<keyword evidence="2" id="KW-0863">Zinc-finger</keyword>
<dbReference type="EMBL" id="KV448233">
    <property type="protein sequence ID" value="OAX39857.1"/>
    <property type="molecule type" value="Genomic_DNA"/>
</dbReference>
<gene>
    <name evidence="5" type="ORF">K503DRAFT_49792</name>
</gene>
<evidence type="ECO:0000259" key="4">
    <source>
        <dbReference type="Pfam" id="PF01753"/>
    </source>
</evidence>
<organism evidence="5 6">
    <name type="scientific">Rhizopogon vinicolor AM-OR11-026</name>
    <dbReference type="NCBI Taxonomy" id="1314800"/>
    <lineage>
        <taxon>Eukaryota</taxon>
        <taxon>Fungi</taxon>
        <taxon>Dikarya</taxon>
        <taxon>Basidiomycota</taxon>
        <taxon>Agaricomycotina</taxon>
        <taxon>Agaricomycetes</taxon>
        <taxon>Agaricomycetidae</taxon>
        <taxon>Boletales</taxon>
        <taxon>Suillineae</taxon>
        <taxon>Rhizopogonaceae</taxon>
        <taxon>Rhizopogon</taxon>
    </lineage>
</organism>
<evidence type="ECO:0000313" key="6">
    <source>
        <dbReference type="Proteomes" id="UP000092154"/>
    </source>
</evidence>
<keyword evidence="3" id="KW-0862">Zinc</keyword>
<evidence type="ECO:0000313" key="5">
    <source>
        <dbReference type="EMBL" id="OAX39857.1"/>
    </source>
</evidence>
<reference evidence="5 6" key="1">
    <citation type="submission" date="2016-06" db="EMBL/GenBank/DDBJ databases">
        <title>Comparative genomics of the ectomycorrhizal sister species Rhizopogon vinicolor and Rhizopogon vesiculosus (Basidiomycota: Boletales) reveals a divergence of the mating type B locus.</title>
        <authorList>
            <consortium name="DOE Joint Genome Institute"/>
            <person name="Mujic A.B."/>
            <person name="Kuo A."/>
            <person name="Tritt A."/>
            <person name="Lipzen A."/>
            <person name="Chen C."/>
            <person name="Johnson J."/>
            <person name="Sharma A."/>
            <person name="Barry K."/>
            <person name="Grigoriev I.V."/>
            <person name="Spatafora J.W."/>
        </authorList>
    </citation>
    <scope>NUCLEOTIDE SEQUENCE [LARGE SCALE GENOMIC DNA]</scope>
    <source>
        <strain evidence="5 6">AM-OR11-026</strain>
    </source>
</reference>
<keyword evidence="6" id="KW-1185">Reference proteome</keyword>
<dbReference type="Pfam" id="PF01753">
    <property type="entry name" value="zf-MYND"/>
    <property type="match status" value="1"/>
</dbReference>
<dbReference type="InParanoid" id="A0A1B7N4S1"/>
<dbReference type="InterPro" id="IPR002893">
    <property type="entry name" value="Znf_MYND"/>
</dbReference>
<dbReference type="OrthoDB" id="341421at2759"/>
<evidence type="ECO:0000256" key="1">
    <source>
        <dbReference type="ARBA" id="ARBA00022723"/>
    </source>
</evidence>
<feature type="domain" description="MYND-type" evidence="4">
    <location>
        <begin position="32"/>
        <end position="57"/>
    </location>
</feature>